<keyword evidence="2" id="KW-1185">Reference proteome</keyword>
<dbReference type="AlphaFoldDB" id="K9VW13"/>
<gene>
    <name evidence="1" type="ORF">Cri9333_1251</name>
</gene>
<reference evidence="1 2" key="1">
    <citation type="submission" date="2012-06" db="EMBL/GenBank/DDBJ databases">
        <title>Finished chromosome of genome of Crinalium epipsammum PCC 9333.</title>
        <authorList>
            <consortium name="US DOE Joint Genome Institute"/>
            <person name="Gugger M."/>
            <person name="Coursin T."/>
            <person name="Rippka R."/>
            <person name="Tandeau De Marsac N."/>
            <person name="Huntemann M."/>
            <person name="Wei C.-L."/>
            <person name="Han J."/>
            <person name="Detter J.C."/>
            <person name="Han C."/>
            <person name="Tapia R."/>
            <person name="Davenport K."/>
            <person name="Daligault H."/>
            <person name="Erkkila T."/>
            <person name="Gu W."/>
            <person name="Munk A.C.C."/>
            <person name="Teshima H."/>
            <person name="Xu Y."/>
            <person name="Chain P."/>
            <person name="Chen A."/>
            <person name="Krypides N."/>
            <person name="Mavromatis K."/>
            <person name="Markowitz V."/>
            <person name="Szeto E."/>
            <person name="Ivanova N."/>
            <person name="Mikhailova N."/>
            <person name="Ovchinnikova G."/>
            <person name="Pagani I."/>
            <person name="Pati A."/>
            <person name="Goodwin L."/>
            <person name="Peters L."/>
            <person name="Pitluck S."/>
            <person name="Woyke T."/>
            <person name="Kerfeld C."/>
        </authorList>
    </citation>
    <scope>NUCLEOTIDE SEQUENCE [LARGE SCALE GENOMIC DNA]</scope>
    <source>
        <strain evidence="1 2">PCC 9333</strain>
    </source>
</reference>
<sequence>MSIMNTNRQDSVKKAAAIHRDNIQKSLQHRIEVARASGNEHLLRILEAEASYFK</sequence>
<proteinExistence type="predicted"/>
<organism evidence="1 2">
    <name type="scientific">Crinalium epipsammum PCC 9333</name>
    <dbReference type="NCBI Taxonomy" id="1173022"/>
    <lineage>
        <taxon>Bacteria</taxon>
        <taxon>Bacillati</taxon>
        <taxon>Cyanobacteriota</taxon>
        <taxon>Cyanophyceae</taxon>
        <taxon>Gomontiellales</taxon>
        <taxon>Gomontiellaceae</taxon>
        <taxon>Crinalium</taxon>
    </lineage>
</organism>
<protein>
    <submittedName>
        <fullName evidence="1">Uncharacterized protein</fullName>
    </submittedName>
</protein>
<evidence type="ECO:0000313" key="2">
    <source>
        <dbReference type="Proteomes" id="UP000010472"/>
    </source>
</evidence>
<accession>K9VW13</accession>
<dbReference type="HOGENOM" id="CLU_212582_1_0_3"/>
<dbReference type="KEGG" id="cep:Cri9333_1251"/>
<dbReference type="eggNOG" id="ENOG50339WV">
    <property type="taxonomic scope" value="Bacteria"/>
</dbReference>
<evidence type="ECO:0000313" key="1">
    <source>
        <dbReference type="EMBL" id="AFZ12151.1"/>
    </source>
</evidence>
<dbReference type="STRING" id="1173022.Cri9333_1251"/>
<dbReference type="Proteomes" id="UP000010472">
    <property type="component" value="Chromosome"/>
</dbReference>
<name>K9VW13_9CYAN</name>
<dbReference type="EMBL" id="CP003620">
    <property type="protein sequence ID" value="AFZ12151.1"/>
    <property type="molecule type" value="Genomic_DNA"/>
</dbReference>